<keyword evidence="7" id="KW-1185">Reference proteome</keyword>
<reference evidence="6 7" key="1">
    <citation type="submission" date="2022-11" db="EMBL/GenBank/DDBJ databases">
        <title>Haliovirga abyssi gen. nov., sp. nov., a mesophilic fermentative bacterium isolated from the Iheya North hydrothermal field and the proposal of Haliovirgaceae fam. nov.</title>
        <authorList>
            <person name="Miyazaki U."/>
            <person name="Tame A."/>
            <person name="Miyazaki J."/>
            <person name="Takai K."/>
            <person name="Sawayama S."/>
            <person name="Kitajima M."/>
            <person name="Okamoto A."/>
            <person name="Nakagawa S."/>
        </authorList>
    </citation>
    <scope>NUCLEOTIDE SEQUENCE [LARGE SCALE GENOMIC DNA]</scope>
    <source>
        <strain evidence="6 7">IC12</strain>
    </source>
</reference>
<evidence type="ECO:0000313" key="6">
    <source>
        <dbReference type="EMBL" id="BDU51037.1"/>
    </source>
</evidence>
<dbReference type="GO" id="GO:0051607">
    <property type="term" value="P:defense response to virus"/>
    <property type="evidence" value="ECO:0007669"/>
    <property type="project" value="UniProtKB-KW"/>
</dbReference>
<protein>
    <recommendedName>
        <fullName evidence="5">cGAS/DncV-like nucleotidyltransferase C-terminal helical domain-containing protein</fullName>
    </recommendedName>
</protein>
<evidence type="ECO:0000256" key="1">
    <source>
        <dbReference type="ARBA" id="ARBA00022679"/>
    </source>
</evidence>
<dbReference type="InterPro" id="IPR043519">
    <property type="entry name" value="NT_sf"/>
</dbReference>
<evidence type="ECO:0000256" key="2">
    <source>
        <dbReference type="ARBA" id="ARBA00022695"/>
    </source>
</evidence>
<dbReference type="KEGG" id="haby:HLVA_16060"/>
<dbReference type="Pfam" id="PF26305">
    <property type="entry name" value="CD_NTase_C"/>
    <property type="match status" value="1"/>
</dbReference>
<dbReference type="InterPro" id="IPR058909">
    <property type="entry name" value="CD_NTase_C"/>
</dbReference>
<keyword evidence="1" id="KW-0808">Transferase</keyword>
<dbReference type="CDD" id="cd05400">
    <property type="entry name" value="NT_2-5OAS_ClassI-CCAase"/>
    <property type="match status" value="1"/>
</dbReference>
<sequence length="320" mass="37403">MKFDEELLKKFALPLSQTEDEKCKNAIKMVRDAMKLSGYLDNSEVIKKYSEDTFSYTLDMNTSDYSKKLRILIQGSYANNTNIRSHSDVDVAVILESTFIPEYRAGITGEKYFFTDGTYSAKELKDDVERALNLKFNNQGVIRNDKSLKVIGNSYRVDADVVPAYRLRNYKDDYNFDSSNYIGGIEIRPDSGGRIRNYPEQHIINGKEKNNKTNYYFKKHVRILKKIRNLMKEDGYKSVEQVSSFGLESLLWNLPNDLFSKYSLLKYTFDDILIYLNNNNFMLGTFKEVNGIKVLFSNEEMVNKYKKFIKEINEYFEIEI</sequence>
<dbReference type="AlphaFoldDB" id="A0AAU9DHL3"/>
<evidence type="ECO:0000259" key="5">
    <source>
        <dbReference type="Pfam" id="PF26305"/>
    </source>
</evidence>
<keyword evidence="3" id="KW-0547">Nucleotide-binding</keyword>
<dbReference type="GO" id="GO:0016779">
    <property type="term" value="F:nucleotidyltransferase activity"/>
    <property type="evidence" value="ECO:0007669"/>
    <property type="project" value="InterPro"/>
</dbReference>
<dbReference type="Proteomes" id="UP001321582">
    <property type="component" value="Chromosome"/>
</dbReference>
<feature type="domain" description="cGAS/DncV-like nucleotidyltransferase C-terminal helical" evidence="5">
    <location>
        <begin position="205"/>
        <end position="316"/>
    </location>
</feature>
<accession>A0AAU9DHL3</accession>
<name>A0AAU9DHL3_9FUSO</name>
<evidence type="ECO:0000256" key="3">
    <source>
        <dbReference type="ARBA" id="ARBA00022741"/>
    </source>
</evidence>
<dbReference type="InterPro" id="IPR006116">
    <property type="entry name" value="NT_2-5OAS_ClassI-CCAase"/>
</dbReference>
<proteinExistence type="predicted"/>
<organism evidence="6 7">
    <name type="scientific">Haliovirga abyssi</name>
    <dbReference type="NCBI Taxonomy" id="2996794"/>
    <lineage>
        <taxon>Bacteria</taxon>
        <taxon>Fusobacteriati</taxon>
        <taxon>Fusobacteriota</taxon>
        <taxon>Fusobacteriia</taxon>
        <taxon>Fusobacteriales</taxon>
        <taxon>Haliovirgaceae</taxon>
        <taxon>Haliovirga</taxon>
    </lineage>
</organism>
<gene>
    <name evidence="6" type="ORF">HLVA_16060</name>
</gene>
<evidence type="ECO:0000313" key="7">
    <source>
        <dbReference type="Proteomes" id="UP001321582"/>
    </source>
</evidence>
<dbReference type="SUPFAM" id="SSF81301">
    <property type="entry name" value="Nucleotidyltransferase"/>
    <property type="match status" value="1"/>
</dbReference>
<dbReference type="RefSeq" id="WP_307903882.1">
    <property type="nucleotide sequence ID" value="NZ_AP027059.1"/>
</dbReference>
<evidence type="ECO:0000256" key="4">
    <source>
        <dbReference type="ARBA" id="ARBA00023118"/>
    </source>
</evidence>
<dbReference type="EMBL" id="AP027059">
    <property type="protein sequence ID" value="BDU51037.1"/>
    <property type="molecule type" value="Genomic_DNA"/>
</dbReference>
<keyword evidence="4" id="KW-0051">Antiviral defense</keyword>
<dbReference type="Gene3D" id="3.30.460.10">
    <property type="entry name" value="Beta Polymerase, domain 2"/>
    <property type="match status" value="1"/>
</dbReference>
<keyword evidence="2" id="KW-0548">Nucleotidyltransferase</keyword>